<comment type="caution">
    <text evidence="2">The sequence shown here is derived from an EMBL/GenBank/DDBJ whole genome shotgun (WGS) entry which is preliminary data.</text>
</comment>
<dbReference type="InterPro" id="IPR006680">
    <property type="entry name" value="Amidohydro-rel"/>
</dbReference>
<dbReference type="GO" id="GO:0016787">
    <property type="term" value="F:hydrolase activity"/>
    <property type="evidence" value="ECO:0007669"/>
    <property type="project" value="UniProtKB-KW"/>
</dbReference>
<gene>
    <name evidence="2" type="ORF">DKG74_19970</name>
</gene>
<dbReference type="PANTHER" id="PTHR43383:SF2">
    <property type="entry name" value="AMIDOHYDROLASE 2 FAMILY PROTEIN"/>
    <property type="match status" value="1"/>
</dbReference>
<reference evidence="2 3" key="1">
    <citation type="submission" date="2018-05" db="EMBL/GenBank/DDBJ databases">
        <title>Zavarzinia sp. HR-AS.</title>
        <authorList>
            <person name="Lee Y."/>
            <person name="Jeon C.O."/>
        </authorList>
    </citation>
    <scope>NUCLEOTIDE SEQUENCE [LARGE SCALE GENOMIC DNA]</scope>
    <source>
        <strain evidence="2 3">HR-AS</strain>
    </source>
</reference>
<dbReference type="EMBL" id="QGLE01000017">
    <property type="protein sequence ID" value="PWR18124.1"/>
    <property type="molecule type" value="Genomic_DNA"/>
</dbReference>
<evidence type="ECO:0000313" key="2">
    <source>
        <dbReference type="EMBL" id="PWR18124.1"/>
    </source>
</evidence>
<dbReference type="AlphaFoldDB" id="A0A317DUR1"/>
<evidence type="ECO:0000259" key="1">
    <source>
        <dbReference type="Pfam" id="PF04909"/>
    </source>
</evidence>
<dbReference type="InterPro" id="IPR032466">
    <property type="entry name" value="Metal_Hydrolase"/>
</dbReference>
<keyword evidence="3" id="KW-1185">Reference proteome</keyword>
<protein>
    <submittedName>
        <fullName evidence="2">Amidohydrolase</fullName>
    </submittedName>
</protein>
<dbReference type="SUPFAM" id="SSF51556">
    <property type="entry name" value="Metallo-dependent hydrolases"/>
    <property type="match status" value="1"/>
</dbReference>
<dbReference type="RefSeq" id="WP_109907943.1">
    <property type="nucleotide sequence ID" value="NZ_QGLE01000017.1"/>
</dbReference>
<dbReference type="Gene3D" id="3.20.20.140">
    <property type="entry name" value="Metal-dependent hydrolases"/>
    <property type="match status" value="1"/>
</dbReference>
<dbReference type="Pfam" id="PF04909">
    <property type="entry name" value="Amidohydro_2"/>
    <property type="match status" value="1"/>
</dbReference>
<dbReference type="Proteomes" id="UP000245461">
    <property type="component" value="Unassembled WGS sequence"/>
</dbReference>
<dbReference type="PANTHER" id="PTHR43383">
    <property type="entry name" value="NODULIN 6"/>
    <property type="match status" value="1"/>
</dbReference>
<proteinExistence type="predicted"/>
<feature type="domain" description="Amidohydrolase-related" evidence="1">
    <location>
        <begin position="210"/>
        <end position="377"/>
    </location>
</feature>
<accession>A0A317DUR1</accession>
<keyword evidence="2" id="KW-0378">Hydrolase</keyword>
<name>A0A317DUR1_9PROT</name>
<sequence length="383" mass="42051">MKDFVGALPLIDHHCHGVVARDLDRPGFEALMSEGHRPVPGCSQFDKPLGLALLRHCPPVLGLAPHAEPGDYLEIRRTLGFEEVSRRLIGANGVDTLLIDTGHRSDAIFDPARMTAISGVPSREVVRIEAVMEEVARRKPASGAELRKAFEERLAERSAGAVGLKSIVAYRTTFDIDQSEPAEAEVDAAGDLWLRQLDSGEARRLENAVLIRHGLYVGARLCRDRGFPMQLHVGFGDRDVMMPKCDPTVFLPFIEAMETMGVTITLLHCWPFLREAAWLAEVFSNVYVDTGVSQNFTGASAPRVVAEMMELAPFHKQVYSSDAFGLAELHYMGARLFRDALAEVLAGWIARGDLLPQRAEQIARAIAFGNACRIYGLPLPASA</sequence>
<organism evidence="2 3">
    <name type="scientific">Zavarzinia aquatilis</name>
    <dbReference type="NCBI Taxonomy" id="2211142"/>
    <lineage>
        <taxon>Bacteria</taxon>
        <taxon>Pseudomonadati</taxon>
        <taxon>Pseudomonadota</taxon>
        <taxon>Alphaproteobacteria</taxon>
        <taxon>Rhodospirillales</taxon>
        <taxon>Zavarziniaceae</taxon>
        <taxon>Zavarzinia</taxon>
    </lineage>
</organism>
<evidence type="ECO:0000313" key="3">
    <source>
        <dbReference type="Proteomes" id="UP000245461"/>
    </source>
</evidence>
<dbReference type="OrthoDB" id="8244441at2"/>